<dbReference type="PANTHER" id="PTHR32015">
    <property type="entry name" value="FASTING INDUCED LIPASE"/>
    <property type="match status" value="1"/>
</dbReference>
<evidence type="ECO:0000313" key="2">
    <source>
        <dbReference type="EMBL" id="SMD14320.1"/>
    </source>
</evidence>
<feature type="chain" id="PRO_5012822855" evidence="1">
    <location>
        <begin position="26"/>
        <end position="265"/>
    </location>
</feature>
<dbReference type="PANTHER" id="PTHR32015:SF1">
    <property type="entry name" value="LIPASE"/>
    <property type="match status" value="1"/>
</dbReference>
<dbReference type="GO" id="GO:0016298">
    <property type="term" value="F:lipase activity"/>
    <property type="evidence" value="ECO:0007669"/>
    <property type="project" value="TreeGrafter"/>
</dbReference>
<sequence>MNRVLRRVLALSAAGLLFAATPATAAEASGGVNDFSCRPSAAHPRPVVTAHGLFGNGPGNFLAIAPLLASKGYCVFTPTYGQSVIPGIGGTDYVQNSAKEFGSYIDKVLTATGAAKVDVVGHSEGGIMPRYYLKNLGGAAKVNHFVALAPPNHGTTMSGIAELAKLFPGAAQLLVGGLCKSCLQLIRDSDFIRDLNAGGETQPGVRYTVIVSTTDFLVTPTSTSFLTGPDVRNIVIQDEHPGVFVGHIQLAYDPISIGYVTAALA</sequence>
<dbReference type="GO" id="GO:0016042">
    <property type="term" value="P:lipid catabolic process"/>
    <property type="evidence" value="ECO:0007669"/>
    <property type="project" value="InterPro"/>
</dbReference>
<dbReference type="SUPFAM" id="SSF53474">
    <property type="entry name" value="alpha/beta-Hydrolases"/>
    <property type="match status" value="1"/>
</dbReference>
<reference evidence="2 3" key="1">
    <citation type="submission" date="2017-04" db="EMBL/GenBank/DDBJ databases">
        <authorList>
            <person name="Afonso C.L."/>
            <person name="Miller P.J."/>
            <person name="Scott M.A."/>
            <person name="Spackman E."/>
            <person name="Goraichik I."/>
            <person name="Dimitrov K.M."/>
            <person name="Suarez D.L."/>
            <person name="Swayne D.E."/>
        </authorList>
    </citation>
    <scope>NUCLEOTIDE SEQUENCE [LARGE SCALE GENOMIC DNA]</scope>
    <source>
        <strain evidence="2 3">DSM 43828</strain>
    </source>
</reference>
<evidence type="ECO:0000256" key="1">
    <source>
        <dbReference type="SAM" id="SignalP"/>
    </source>
</evidence>
<proteinExistence type="predicted"/>
<dbReference type="InterPro" id="IPR002918">
    <property type="entry name" value="Lipase_EstA/Esterase_EstB"/>
</dbReference>
<accession>A0A1W2EXF7</accession>
<dbReference type="EMBL" id="FWXV01000004">
    <property type="protein sequence ID" value="SMD14320.1"/>
    <property type="molecule type" value="Genomic_DNA"/>
</dbReference>
<organism evidence="2 3">
    <name type="scientific">Kibdelosporangium aridum</name>
    <dbReference type="NCBI Taxonomy" id="2030"/>
    <lineage>
        <taxon>Bacteria</taxon>
        <taxon>Bacillati</taxon>
        <taxon>Actinomycetota</taxon>
        <taxon>Actinomycetes</taxon>
        <taxon>Pseudonocardiales</taxon>
        <taxon>Pseudonocardiaceae</taxon>
        <taxon>Kibdelosporangium</taxon>
    </lineage>
</organism>
<protein>
    <submittedName>
        <fullName evidence="2">Triacylglycerol esterase/lipase EstA, alpha/beta hydrolase fold</fullName>
    </submittedName>
</protein>
<gene>
    <name evidence="2" type="ORF">SAMN05661093_05012</name>
</gene>
<dbReference type="RefSeq" id="WP_084429453.1">
    <property type="nucleotide sequence ID" value="NZ_FWXV01000004.1"/>
</dbReference>
<evidence type="ECO:0000313" key="3">
    <source>
        <dbReference type="Proteomes" id="UP000192674"/>
    </source>
</evidence>
<dbReference type="Pfam" id="PF01674">
    <property type="entry name" value="Lipase_2"/>
    <property type="match status" value="1"/>
</dbReference>
<keyword evidence="2" id="KW-0378">Hydrolase</keyword>
<keyword evidence="3" id="KW-1185">Reference proteome</keyword>
<dbReference type="InterPro" id="IPR029058">
    <property type="entry name" value="AB_hydrolase_fold"/>
</dbReference>
<dbReference type="OrthoDB" id="8871309at2"/>
<dbReference type="Gene3D" id="3.40.50.1820">
    <property type="entry name" value="alpha/beta hydrolase"/>
    <property type="match status" value="1"/>
</dbReference>
<dbReference type="AlphaFoldDB" id="A0A1W2EXF7"/>
<feature type="signal peptide" evidence="1">
    <location>
        <begin position="1"/>
        <end position="25"/>
    </location>
</feature>
<name>A0A1W2EXF7_KIBAR</name>
<dbReference type="Proteomes" id="UP000192674">
    <property type="component" value="Unassembled WGS sequence"/>
</dbReference>
<keyword evidence="1" id="KW-0732">Signal</keyword>